<dbReference type="RefSeq" id="WP_022789377.1">
    <property type="nucleotide sequence ID" value="NZ_UHFX01000003.1"/>
</dbReference>
<name>A0A380LKG6_9FIRM</name>
<sequence length="138" mass="16783">MEMNDFEELAILTEEWWYMMDKLKKAKSTFYDVKAVQYDKIPYDQKVSDPTLKKFIYIDSLERETAEAGLAKHNKWWLIKERIEKMEKPYSEMLEGYYLYHWDIEKISGFMHITPGEGFRLKREAVEQYEKLYSDLPK</sequence>
<keyword evidence="2" id="KW-1185">Reference proteome</keyword>
<reference evidence="1 2" key="1">
    <citation type="submission" date="2018-06" db="EMBL/GenBank/DDBJ databases">
        <authorList>
            <consortium name="Pathogen Informatics"/>
            <person name="Doyle S."/>
        </authorList>
    </citation>
    <scope>NUCLEOTIDE SEQUENCE [LARGE SCALE GENOMIC DNA]</scope>
    <source>
        <strain evidence="1 2">NCTC11087</strain>
    </source>
</reference>
<dbReference type="EMBL" id="UHFX01000003">
    <property type="protein sequence ID" value="SUO04319.1"/>
    <property type="molecule type" value="Genomic_DNA"/>
</dbReference>
<dbReference type="AlphaFoldDB" id="A0A380LKG6"/>
<dbReference type="GeneID" id="77462194"/>
<accession>A0A380LKG6</accession>
<evidence type="ECO:0000313" key="2">
    <source>
        <dbReference type="Proteomes" id="UP000255523"/>
    </source>
</evidence>
<protein>
    <submittedName>
        <fullName evidence="1">Uncharacterized protein</fullName>
    </submittedName>
</protein>
<dbReference type="Proteomes" id="UP000255523">
    <property type="component" value="Unassembled WGS sequence"/>
</dbReference>
<organism evidence="1 2">
    <name type="scientific">Faecalicoccus pleomorphus</name>
    <dbReference type="NCBI Taxonomy" id="1323"/>
    <lineage>
        <taxon>Bacteria</taxon>
        <taxon>Bacillati</taxon>
        <taxon>Bacillota</taxon>
        <taxon>Erysipelotrichia</taxon>
        <taxon>Erysipelotrichales</taxon>
        <taxon>Erysipelotrichaceae</taxon>
        <taxon>Faecalicoccus</taxon>
    </lineage>
</organism>
<gene>
    <name evidence="1" type="ORF">NCTC11087_01229</name>
</gene>
<proteinExistence type="predicted"/>
<evidence type="ECO:0000313" key="1">
    <source>
        <dbReference type="EMBL" id="SUO04319.1"/>
    </source>
</evidence>